<dbReference type="EMBL" id="BARS01056845">
    <property type="protein sequence ID" value="GAG46307.1"/>
    <property type="molecule type" value="Genomic_DNA"/>
</dbReference>
<name>X0YGG0_9ZZZZ</name>
<dbReference type="CDD" id="cd08646">
    <property type="entry name" value="FMT_core_Met-tRNA-FMT_N"/>
    <property type="match status" value="1"/>
</dbReference>
<dbReference type="Gene3D" id="3.40.50.12230">
    <property type="match status" value="1"/>
</dbReference>
<gene>
    <name evidence="4" type="ORF">S01H1_83573</name>
</gene>
<feature type="domain" description="Formyl transferase N-terminal" evidence="3">
    <location>
        <begin position="8"/>
        <end position="130"/>
    </location>
</feature>
<accession>X0YGG0</accession>
<dbReference type="PANTHER" id="PTHR11138">
    <property type="entry name" value="METHIONYL-TRNA FORMYLTRANSFERASE"/>
    <property type="match status" value="1"/>
</dbReference>
<dbReference type="InterPro" id="IPR036477">
    <property type="entry name" value="Formyl_transf_N_sf"/>
</dbReference>
<dbReference type="AlphaFoldDB" id="X0YGG0"/>
<feature type="region of interest" description="Disordered" evidence="2">
    <location>
        <begin position="141"/>
        <end position="161"/>
    </location>
</feature>
<sequence length="161" mass="17060">PPSTTSLPVFQPPGLRRPEAVEELASLKPDVIVVCAFGVILRQPVLDIPAKGVLNVHPSLLPRHRGASPIAAAILAGDEQTGVTIMLLDPGMDTGPILSQRAIPMSAWDTSGSLGERLAEVGADLLVEVLPRWLADEIKPQPQDDSLATQSTLLRKEDGAI</sequence>
<reference evidence="4" key="1">
    <citation type="journal article" date="2014" name="Front. Microbiol.">
        <title>High frequency of phylogenetically diverse reductive dehalogenase-homologous genes in deep subseafloor sedimentary metagenomes.</title>
        <authorList>
            <person name="Kawai M."/>
            <person name="Futagami T."/>
            <person name="Toyoda A."/>
            <person name="Takaki Y."/>
            <person name="Nishi S."/>
            <person name="Hori S."/>
            <person name="Arai W."/>
            <person name="Tsubouchi T."/>
            <person name="Morono Y."/>
            <person name="Uchiyama I."/>
            <person name="Ito T."/>
            <person name="Fujiyama A."/>
            <person name="Inagaki F."/>
            <person name="Takami H."/>
        </authorList>
    </citation>
    <scope>NUCLEOTIDE SEQUENCE</scope>
    <source>
        <strain evidence="4">Expedition CK06-06</strain>
    </source>
</reference>
<organism evidence="4">
    <name type="scientific">marine sediment metagenome</name>
    <dbReference type="NCBI Taxonomy" id="412755"/>
    <lineage>
        <taxon>unclassified sequences</taxon>
        <taxon>metagenomes</taxon>
        <taxon>ecological metagenomes</taxon>
    </lineage>
</organism>
<protein>
    <recommendedName>
        <fullName evidence="1">methionyl-tRNA formyltransferase</fullName>
        <ecNumber evidence="1">2.1.2.9</ecNumber>
    </recommendedName>
</protein>
<feature type="non-terminal residue" evidence="4">
    <location>
        <position position="161"/>
    </location>
</feature>
<dbReference type="EC" id="2.1.2.9" evidence="1"/>
<evidence type="ECO:0000256" key="1">
    <source>
        <dbReference type="ARBA" id="ARBA00012261"/>
    </source>
</evidence>
<dbReference type="SUPFAM" id="SSF53328">
    <property type="entry name" value="Formyltransferase"/>
    <property type="match status" value="1"/>
</dbReference>
<dbReference type="Pfam" id="PF00551">
    <property type="entry name" value="Formyl_trans_N"/>
    <property type="match status" value="1"/>
</dbReference>
<comment type="caution">
    <text evidence="4">The sequence shown here is derived from an EMBL/GenBank/DDBJ whole genome shotgun (WGS) entry which is preliminary data.</text>
</comment>
<evidence type="ECO:0000259" key="3">
    <source>
        <dbReference type="Pfam" id="PF00551"/>
    </source>
</evidence>
<dbReference type="GO" id="GO:0004479">
    <property type="term" value="F:methionyl-tRNA formyltransferase activity"/>
    <property type="evidence" value="ECO:0007669"/>
    <property type="project" value="UniProtKB-EC"/>
</dbReference>
<dbReference type="GO" id="GO:0005829">
    <property type="term" value="C:cytosol"/>
    <property type="evidence" value="ECO:0007669"/>
    <property type="project" value="TreeGrafter"/>
</dbReference>
<proteinExistence type="predicted"/>
<dbReference type="InterPro" id="IPR041711">
    <property type="entry name" value="Met-tRNA-FMT_N"/>
</dbReference>
<dbReference type="InterPro" id="IPR002376">
    <property type="entry name" value="Formyl_transf_N"/>
</dbReference>
<evidence type="ECO:0000256" key="2">
    <source>
        <dbReference type="SAM" id="MobiDB-lite"/>
    </source>
</evidence>
<feature type="compositionally biased region" description="Polar residues" evidence="2">
    <location>
        <begin position="143"/>
        <end position="153"/>
    </location>
</feature>
<dbReference type="PANTHER" id="PTHR11138:SF5">
    <property type="entry name" value="METHIONYL-TRNA FORMYLTRANSFERASE, MITOCHONDRIAL"/>
    <property type="match status" value="1"/>
</dbReference>
<feature type="non-terminal residue" evidence="4">
    <location>
        <position position="1"/>
    </location>
</feature>
<evidence type="ECO:0000313" key="4">
    <source>
        <dbReference type="EMBL" id="GAG46307.1"/>
    </source>
</evidence>